<dbReference type="PROSITE" id="PS50943">
    <property type="entry name" value="HTH_CROC1"/>
    <property type="match status" value="1"/>
</dbReference>
<dbReference type="EMBL" id="CP119311">
    <property type="protein sequence ID" value="WEK37632.1"/>
    <property type="molecule type" value="Genomic_DNA"/>
</dbReference>
<sequence length="84" mass="9679">MIEKTISHTARIAGRIRTLRRNREYSQEYMALLLNISQNAYSRLENGKTPITIDRLYQICSILQTDPVQLLDSPGSSASPRKEW</sequence>
<evidence type="ECO:0000259" key="1">
    <source>
        <dbReference type="PROSITE" id="PS50943"/>
    </source>
</evidence>
<protein>
    <submittedName>
        <fullName evidence="2">Helix-turn-helix transcriptional regulator</fullName>
    </submittedName>
</protein>
<name>A0AAJ5WVZ4_9BACT</name>
<evidence type="ECO:0000313" key="3">
    <source>
        <dbReference type="Proteomes" id="UP001220610"/>
    </source>
</evidence>
<dbReference type="AlphaFoldDB" id="A0AAJ5WVZ4"/>
<dbReference type="CDD" id="cd00093">
    <property type="entry name" value="HTH_XRE"/>
    <property type="match status" value="1"/>
</dbReference>
<dbReference type="Pfam" id="PF01381">
    <property type="entry name" value="HTH_3"/>
    <property type="match status" value="1"/>
</dbReference>
<dbReference type="SUPFAM" id="SSF47413">
    <property type="entry name" value="lambda repressor-like DNA-binding domains"/>
    <property type="match status" value="1"/>
</dbReference>
<gene>
    <name evidence="2" type="ORF">P0Y53_08965</name>
</gene>
<accession>A0AAJ5WVZ4</accession>
<reference evidence="2" key="1">
    <citation type="submission" date="2023-03" db="EMBL/GenBank/DDBJ databases">
        <title>Andean soil-derived lignocellulolytic bacterial consortium as a source of novel taxa and putative plastic-active enzymes.</title>
        <authorList>
            <person name="Diaz-Garcia L."/>
            <person name="Chuvochina M."/>
            <person name="Feuerriegel G."/>
            <person name="Bunk B."/>
            <person name="Sproer C."/>
            <person name="Streit W.R."/>
            <person name="Rodriguez L.M."/>
            <person name="Overmann J."/>
            <person name="Jimenez D.J."/>
        </authorList>
    </citation>
    <scope>NUCLEOTIDE SEQUENCE</scope>
    <source>
        <strain evidence="2">MAG 7</strain>
    </source>
</reference>
<organism evidence="2 3">
    <name type="scientific">Candidatus Pseudobacter hemicellulosilyticus</name>
    <dbReference type="NCBI Taxonomy" id="3121375"/>
    <lineage>
        <taxon>Bacteria</taxon>
        <taxon>Pseudomonadati</taxon>
        <taxon>Bacteroidota</taxon>
        <taxon>Chitinophagia</taxon>
        <taxon>Chitinophagales</taxon>
        <taxon>Chitinophagaceae</taxon>
        <taxon>Pseudobacter</taxon>
    </lineage>
</organism>
<feature type="domain" description="HTH cro/C1-type" evidence="1">
    <location>
        <begin position="16"/>
        <end position="70"/>
    </location>
</feature>
<dbReference type="InterPro" id="IPR010982">
    <property type="entry name" value="Lambda_DNA-bd_dom_sf"/>
</dbReference>
<dbReference type="InterPro" id="IPR001387">
    <property type="entry name" value="Cro/C1-type_HTH"/>
</dbReference>
<dbReference type="GO" id="GO:0003677">
    <property type="term" value="F:DNA binding"/>
    <property type="evidence" value="ECO:0007669"/>
    <property type="project" value="InterPro"/>
</dbReference>
<dbReference type="Gene3D" id="1.10.260.40">
    <property type="entry name" value="lambda repressor-like DNA-binding domains"/>
    <property type="match status" value="1"/>
</dbReference>
<dbReference type="SMART" id="SM00530">
    <property type="entry name" value="HTH_XRE"/>
    <property type="match status" value="1"/>
</dbReference>
<evidence type="ECO:0000313" key="2">
    <source>
        <dbReference type="EMBL" id="WEK37632.1"/>
    </source>
</evidence>
<proteinExistence type="predicted"/>
<dbReference type="Proteomes" id="UP001220610">
    <property type="component" value="Chromosome"/>
</dbReference>